<dbReference type="Proteomes" id="UP000019147">
    <property type="component" value="Chromosome"/>
</dbReference>
<accession>A0A173DXZ9</accession>
<proteinExistence type="predicted"/>
<evidence type="ECO:0000313" key="1">
    <source>
        <dbReference type="EMBL" id="ANG65793.1"/>
    </source>
</evidence>
<evidence type="ECO:0000313" key="2">
    <source>
        <dbReference type="Proteomes" id="UP000019147"/>
    </source>
</evidence>
<dbReference type="KEGG" id="cgz:M787_000420"/>
<protein>
    <submittedName>
        <fullName evidence="1">Uncharacterized protein</fullName>
    </submittedName>
</protein>
<reference evidence="1 2" key="1">
    <citation type="journal article" date="2014" name="Syst. Appl. Microbiol.">
        <title>Evidence for the existence of two new members of the family Chlamydiaceae and proposal of Chlamydia avium sp. nov. and Chlamydia gallinacea sp. nov.</title>
        <authorList>
            <person name="Sachse K."/>
            <person name="Laroucau K."/>
            <person name="Riege K."/>
            <person name="Wehner S."/>
            <person name="Dilcher M."/>
            <person name="Creasy H.H."/>
            <person name="Weidmann M."/>
            <person name="Myers G."/>
            <person name="Vorimore F."/>
            <person name="Vicari N."/>
            <person name="Magnino S."/>
            <person name="Liebler-Tenorio E."/>
            <person name="Ruettger A."/>
            <person name="Bavoil P.M."/>
            <person name="Hufert F.T."/>
            <person name="Rossello-Mora R."/>
            <person name="Marz M."/>
        </authorList>
    </citation>
    <scope>NUCLEOTIDE SEQUENCE [LARGE SCALE GENOMIC DNA]</scope>
    <source>
        <strain evidence="1 2">08-1274/3</strain>
    </source>
</reference>
<sequence length="59" mass="6969">MKRSEPRKSQLMFAKSCYAKQFILKKNKRKGIVLGQSVFVKEGEVPFETETIEFEFMCF</sequence>
<name>A0A173DXZ9_9CHLA</name>
<gene>
    <name evidence="1" type="ORF">M787_000420</name>
</gene>
<dbReference type="AlphaFoldDB" id="A0A173DXZ9"/>
<organism evidence="1 2">
    <name type="scientific">Chlamydia gallinacea 08-1274/3</name>
    <dbReference type="NCBI Taxonomy" id="1143323"/>
    <lineage>
        <taxon>Bacteria</taxon>
        <taxon>Pseudomonadati</taxon>
        <taxon>Chlamydiota</taxon>
        <taxon>Chlamydiia</taxon>
        <taxon>Chlamydiales</taxon>
        <taxon>Chlamydiaceae</taxon>
        <taxon>Chlamydia/Chlamydophila group</taxon>
        <taxon>Chlamydia</taxon>
    </lineage>
</organism>
<dbReference type="EMBL" id="CP015840">
    <property type="protein sequence ID" value="ANG65793.1"/>
    <property type="molecule type" value="Genomic_DNA"/>
</dbReference>
<dbReference type="STRING" id="1143323.M787_000420"/>